<dbReference type="Proteomes" id="UP000070412">
    <property type="component" value="Unassembled WGS sequence"/>
</dbReference>
<keyword evidence="4 8" id="KW-0863">Zinc-finger</keyword>
<feature type="region of interest" description="Disordered" evidence="9">
    <location>
        <begin position="139"/>
        <end position="169"/>
    </location>
</feature>
<dbReference type="InterPro" id="IPR001841">
    <property type="entry name" value="Znf_RING"/>
</dbReference>
<dbReference type="PROSITE" id="PS50089">
    <property type="entry name" value="ZF_RING_2"/>
    <property type="match status" value="1"/>
</dbReference>
<evidence type="ECO:0000256" key="1">
    <source>
        <dbReference type="ARBA" id="ARBA00004167"/>
    </source>
</evidence>
<evidence type="ECO:0000256" key="5">
    <source>
        <dbReference type="ARBA" id="ARBA00022833"/>
    </source>
</evidence>
<dbReference type="EnsemblMetazoa" id="SSS_2603s_mrna">
    <property type="protein sequence ID" value="KAF7488596.1"/>
    <property type="gene ID" value="SSS_2603"/>
</dbReference>
<evidence type="ECO:0000313" key="12">
    <source>
        <dbReference type="EMBL" id="KAF7488596.1"/>
    </source>
</evidence>
<dbReference type="GO" id="GO:0016020">
    <property type="term" value="C:membrane"/>
    <property type="evidence" value="ECO:0007669"/>
    <property type="project" value="UniProtKB-SubCell"/>
</dbReference>
<dbReference type="InterPro" id="IPR013083">
    <property type="entry name" value="Znf_RING/FYVE/PHD"/>
</dbReference>
<feature type="compositionally biased region" description="Polar residues" evidence="9">
    <location>
        <begin position="156"/>
        <end position="169"/>
    </location>
</feature>
<reference evidence="12" key="2">
    <citation type="submission" date="2020-01" db="EMBL/GenBank/DDBJ databases">
        <authorList>
            <person name="Korhonen P.K.K."/>
            <person name="Guangxu M.G."/>
            <person name="Wang T.W."/>
            <person name="Stroehlein A.J.S."/>
            <person name="Young N.D."/>
            <person name="Ang C.-S.A."/>
            <person name="Fernando D.W.F."/>
            <person name="Lu H.L."/>
            <person name="Taylor S.T."/>
            <person name="Ehtesham M.E.M."/>
            <person name="Najaraj S.H.N."/>
            <person name="Harsha G.H.G."/>
            <person name="Madugundu A.M."/>
            <person name="Renuse S.R."/>
            <person name="Holt D.H."/>
            <person name="Pandey A.P."/>
            <person name="Papenfuss A.P."/>
            <person name="Gasser R.B.G."/>
            <person name="Fischer K.F."/>
        </authorList>
    </citation>
    <scope>NUCLEOTIDE SEQUENCE</scope>
    <source>
        <strain evidence="12">SSS_KF_BRIS2020</strain>
    </source>
</reference>
<name>A0A834V9L9_SARSC</name>
<evidence type="ECO:0000313" key="13">
    <source>
        <dbReference type="EnsemblMetazoa" id="KAF7488596.1"/>
    </source>
</evidence>
<keyword evidence="7 10" id="KW-0472">Membrane</keyword>
<evidence type="ECO:0000256" key="7">
    <source>
        <dbReference type="ARBA" id="ARBA00023136"/>
    </source>
</evidence>
<evidence type="ECO:0000259" key="11">
    <source>
        <dbReference type="PROSITE" id="PS50089"/>
    </source>
</evidence>
<accession>A0A834V9L9</accession>
<evidence type="ECO:0000313" key="14">
    <source>
        <dbReference type="Proteomes" id="UP000070412"/>
    </source>
</evidence>
<keyword evidence="3" id="KW-0479">Metal-binding</keyword>
<evidence type="ECO:0000256" key="4">
    <source>
        <dbReference type="ARBA" id="ARBA00022771"/>
    </source>
</evidence>
<dbReference type="EMBL" id="WVUK01000066">
    <property type="protein sequence ID" value="KAF7488596.1"/>
    <property type="molecule type" value="Genomic_DNA"/>
</dbReference>
<dbReference type="PANTHER" id="PTHR47168">
    <property type="entry name" value="RING ZINC FINGER DOMAIN SUPERFAMILY PROTEIN-RELATED"/>
    <property type="match status" value="1"/>
</dbReference>
<evidence type="ECO:0000256" key="8">
    <source>
        <dbReference type="PROSITE-ProRule" id="PRU00175"/>
    </source>
</evidence>
<dbReference type="GO" id="GO:0008270">
    <property type="term" value="F:zinc ion binding"/>
    <property type="evidence" value="ECO:0007669"/>
    <property type="project" value="UniProtKB-KW"/>
</dbReference>
<gene>
    <name evidence="12" type="ORF">SSS_2603</name>
</gene>
<dbReference type="SMART" id="SM00184">
    <property type="entry name" value="RING"/>
    <property type="match status" value="1"/>
</dbReference>
<dbReference type="AlphaFoldDB" id="A0A834V9L9"/>
<dbReference type="InterPro" id="IPR051653">
    <property type="entry name" value="E3_ligase_sorting_rcpt"/>
</dbReference>
<dbReference type="Gene3D" id="3.30.40.10">
    <property type="entry name" value="Zinc/RING finger domain, C3HC4 (zinc finger)"/>
    <property type="match status" value="1"/>
</dbReference>
<sequence length="320" mass="36632">MELQHFLHSSGYRIFITSELPPNISYYLIPFAIVIGAGILIIISYLIFQLMMCIMERRKAQRYRLSKKYLKKLTLQKFEKGIFYETCAICLDDYLEGEKIRILPCNHAYHMKCIDPWLTKNRRVCPVCKAKVTFPGMEEFTDSDSDNDHRRLVSSEPASETTRLLSSNASRHTNRYTFNRLLRITNPRSSQYRSQHREPPSTSRYEILDNSLIQPGPSTSAPIISELISNRDESRRNRRKKRHSTRSNVQVVVADIVPILAPPQLSINCDLESESSTRVPGMINVANNVDEVTTDRAIDSHLSQPSASLSQPVQSSDQIV</sequence>
<feature type="region of interest" description="Disordered" evidence="9">
    <location>
        <begin position="301"/>
        <end position="320"/>
    </location>
</feature>
<reference evidence="14" key="1">
    <citation type="journal article" date="2020" name="PLoS Negl. Trop. Dis.">
        <title>High-quality nuclear genome for Sarcoptes scabiei-A critical resource for a neglected parasite.</title>
        <authorList>
            <person name="Korhonen P.K."/>
            <person name="Gasser R.B."/>
            <person name="Ma G."/>
            <person name="Wang T."/>
            <person name="Stroehlein A.J."/>
            <person name="Young N.D."/>
            <person name="Ang C.S."/>
            <person name="Fernando D.D."/>
            <person name="Lu H.C."/>
            <person name="Taylor S."/>
            <person name="Reynolds S.L."/>
            <person name="Mofiz E."/>
            <person name="Najaraj S.H."/>
            <person name="Gowda H."/>
            <person name="Madugundu A."/>
            <person name="Renuse S."/>
            <person name="Holt D."/>
            <person name="Pandey A."/>
            <person name="Papenfuss A.T."/>
            <person name="Fischer K."/>
        </authorList>
    </citation>
    <scope>NUCLEOTIDE SEQUENCE [LARGE SCALE GENOMIC DNA]</scope>
</reference>
<keyword evidence="6 10" id="KW-1133">Transmembrane helix</keyword>
<dbReference type="OrthoDB" id="8062037at2759"/>
<feature type="domain" description="RING-type" evidence="11">
    <location>
        <begin position="87"/>
        <end position="129"/>
    </location>
</feature>
<proteinExistence type="predicted"/>
<evidence type="ECO:0000256" key="10">
    <source>
        <dbReference type="SAM" id="Phobius"/>
    </source>
</evidence>
<dbReference type="Pfam" id="PF13639">
    <property type="entry name" value="zf-RING_2"/>
    <property type="match status" value="1"/>
</dbReference>
<dbReference type="FunFam" id="3.30.40.10:FF:000429">
    <property type="entry name" value="E3 ubiquitin-protein ligase RNF13"/>
    <property type="match status" value="1"/>
</dbReference>
<comment type="subcellular location">
    <subcellularLocation>
        <location evidence="1">Membrane</location>
        <topology evidence="1">Single-pass membrane protein</topology>
    </subcellularLocation>
</comment>
<evidence type="ECO:0000256" key="3">
    <source>
        <dbReference type="ARBA" id="ARBA00022723"/>
    </source>
</evidence>
<dbReference type="SUPFAM" id="SSF57850">
    <property type="entry name" value="RING/U-box"/>
    <property type="match status" value="1"/>
</dbReference>
<keyword evidence="14" id="KW-1185">Reference proteome</keyword>
<reference evidence="13" key="3">
    <citation type="submission" date="2022-06" db="UniProtKB">
        <authorList>
            <consortium name="EnsemblMetazoa"/>
        </authorList>
    </citation>
    <scope>IDENTIFICATION</scope>
</reference>
<evidence type="ECO:0000256" key="2">
    <source>
        <dbReference type="ARBA" id="ARBA00022692"/>
    </source>
</evidence>
<protein>
    <submittedName>
        <fullName evidence="12">E3 ubiquitin-protein ligase RNF13</fullName>
    </submittedName>
</protein>
<evidence type="ECO:0000256" key="9">
    <source>
        <dbReference type="SAM" id="MobiDB-lite"/>
    </source>
</evidence>
<keyword evidence="5" id="KW-0862">Zinc</keyword>
<evidence type="ECO:0000256" key="6">
    <source>
        <dbReference type="ARBA" id="ARBA00022989"/>
    </source>
</evidence>
<organism evidence="12">
    <name type="scientific">Sarcoptes scabiei</name>
    <name type="common">Itch mite</name>
    <name type="synonym">Acarus scabiei</name>
    <dbReference type="NCBI Taxonomy" id="52283"/>
    <lineage>
        <taxon>Eukaryota</taxon>
        <taxon>Metazoa</taxon>
        <taxon>Ecdysozoa</taxon>
        <taxon>Arthropoda</taxon>
        <taxon>Chelicerata</taxon>
        <taxon>Arachnida</taxon>
        <taxon>Acari</taxon>
        <taxon>Acariformes</taxon>
        <taxon>Sarcoptiformes</taxon>
        <taxon>Astigmata</taxon>
        <taxon>Psoroptidia</taxon>
        <taxon>Sarcoptoidea</taxon>
        <taxon>Sarcoptidae</taxon>
        <taxon>Sarcoptinae</taxon>
        <taxon>Sarcoptes</taxon>
    </lineage>
</organism>
<keyword evidence="2 10" id="KW-0812">Transmembrane</keyword>
<feature type="transmembrane region" description="Helical" evidence="10">
    <location>
        <begin position="24"/>
        <end position="48"/>
    </location>
</feature>
<dbReference type="PANTHER" id="PTHR47168:SF1">
    <property type="entry name" value="OS02G0798600 PROTEIN"/>
    <property type="match status" value="1"/>
</dbReference>